<dbReference type="InterPro" id="IPR000209">
    <property type="entry name" value="Peptidase_S8/S53_dom"/>
</dbReference>
<gene>
    <name evidence="6" type="ORF">F3Y22_tig00116997pilonHSYRG00345</name>
</gene>
<reference evidence="6" key="1">
    <citation type="submission" date="2019-09" db="EMBL/GenBank/DDBJ databases">
        <title>Draft genome information of white flower Hibiscus syriacus.</title>
        <authorList>
            <person name="Kim Y.-M."/>
        </authorList>
    </citation>
    <scope>NUCLEOTIDE SEQUENCE [LARGE SCALE GENOMIC DNA]</scope>
    <source>
        <strain evidence="6">YM2019G1</strain>
    </source>
</reference>
<evidence type="ECO:0000259" key="5">
    <source>
        <dbReference type="Pfam" id="PF05922"/>
    </source>
</evidence>
<dbReference type="Pfam" id="PF05922">
    <property type="entry name" value="Inhibitor_I9"/>
    <property type="match status" value="1"/>
</dbReference>
<dbReference type="InterPro" id="IPR036852">
    <property type="entry name" value="Peptidase_S8/S53_dom_sf"/>
</dbReference>
<dbReference type="PANTHER" id="PTHR10795">
    <property type="entry name" value="PROPROTEIN CONVERTASE SUBTILISIN/KEXIN"/>
    <property type="match status" value="1"/>
</dbReference>
<evidence type="ECO:0000259" key="4">
    <source>
        <dbReference type="Pfam" id="PF00082"/>
    </source>
</evidence>
<dbReference type="PROSITE" id="PS51892">
    <property type="entry name" value="SUBTILASE"/>
    <property type="match status" value="1"/>
</dbReference>
<feature type="domain" description="Peptidase S8/S53" evidence="4">
    <location>
        <begin position="103"/>
        <end position="307"/>
    </location>
</feature>
<comment type="caution">
    <text evidence="6">The sequence shown here is derived from an EMBL/GenBank/DDBJ whole genome shotgun (WGS) entry which is preliminary data.</text>
</comment>
<dbReference type="GO" id="GO:0004252">
    <property type="term" value="F:serine-type endopeptidase activity"/>
    <property type="evidence" value="ECO:0007669"/>
    <property type="project" value="InterPro"/>
</dbReference>
<dbReference type="Proteomes" id="UP000436088">
    <property type="component" value="Unassembled WGS sequence"/>
</dbReference>
<dbReference type="Gene3D" id="3.30.70.80">
    <property type="entry name" value="Peptidase S8 propeptide/proteinase inhibitor I9"/>
    <property type="match status" value="1"/>
</dbReference>
<accession>A0A6A2XEB4</accession>
<sequence>MQAYVVYMGSAPEDEYLTTSMQTSILQQVIKQRVSMADSLIRSYRKSFNGLATKLTDEEAEELATMQGVVSVFPNRILHLQTRRSWDFMGFSDTVRRYPTTESDVIIGVIDGGIWPELPSFSDEGFGPAPKKWNGACRGGKNFTCNKKIIGARFYTSSPEASARDEVGHGSHTASTAAGNAVKNASFFGLGQGTARGEVPSARIAAYKVCSQKGCESVDILAAFDDAIADGVDILTVPLGSSDSKDLFDDVVAFGSFHAMVKGILTVNSAGNNGAAGPLAVSSVSPWMLSVAASTTDRKILSKVVLGNGKTLDGFSVHPSTFKGKRLPIVYGRYVSTKCAPNEAGMCSESYLDSRLVKGKIAVYDQFIGNFEARNASAAGVSVLNDQSDNVSVTPQTHT</sequence>
<dbReference type="InterPro" id="IPR010259">
    <property type="entry name" value="S8pro/Inhibitor_I9"/>
</dbReference>
<dbReference type="Pfam" id="PF00082">
    <property type="entry name" value="Peptidase_S8"/>
    <property type="match status" value="1"/>
</dbReference>
<evidence type="ECO:0000313" key="7">
    <source>
        <dbReference type="Proteomes" id="UP000436088"/>
    </source>
</evidence>
<dbReference type="InterPro" id="IPR037045">
    <property type="entry name" value="S8pro/Inhibitor_I9_sf"/>
</dbReference>
<protein>
    <submittedName>
        <fullName evidence="6">Subtilase 4.13, putative isoform 2</fullName>
    </submittedName>
</protein>
<dbReference type="EMBL" id="VEPZ02001762">
    <property type="protein sequence ID" value="KAE8656789.1"/>
    <property type="molecule type" value="Genomic_DNA"/>
</dbReference>
<dbReference type="CDD" id="cd02120">
    <property type="entry name" value="PA_subtilisin_like"/>
    <property type="match status" value="1"/>
</dbReference>
<evidence type="ECO:0000256" key="1">
    <source>
        <dbReference type="ARBA" id="ARBA00011073"/>
    </source>
</evidence>
<dbReference type="SUPFAM" id="SSF52743">
    <property type="entry name" value="Subtilisin-like"/>
    <property type="match status" value="1"/>
</dbReference>
<comment type="caution">
    <text evidence="3">Lacks conserved residue(s) required for the propagation of feature annotation.</text>
</comment>
<comment type="similarity">
    <text evidence="1 3">Belongs to the peptidase S8 family.</text>
</comment>
<dbReference type="GO" id="GO:0006508">
    <property type="term" value="P:proteolysis"/>
    <property type="evidence" value="ECO:0007669"/>
    <property type="project" value="InterPro"/>
</dbReference>
<name>A0A6A2XEB4_HIBSY</name>
<dbReference type="Gene3D" id="3.50.30.30">
    <property type="match status" value="1"/>
</dbReference>
<proteinExistence type="inferred from homology"/>
<dbReference type="AlphaFoldDB" id="A0A6A2XEB4"/>
<dbReference type="InterPro" id="IPR045051">
    <property type="entry name" value="SBT"/>
</dbReference>
<evidence type="ECO:0000313" key="6">
    <source>
        <dbReference type="EMBL" id="KAE8656789.1"/>
    </source>
</evidence>
<evidence type="ECO:0000256" key="2">
    <source>
        <dbReference type="ARBA" id="ARBA00022729"/>
    </source>
</evidence>
<organism evidence="6 7">
    <name type="scientific">Hibiscus syriacus</name>
    <name type="common">Rose of Sharon</name>
    <dbReference type="NCBI Taxonomy" id="106335"/>
    <lineage>
        <taxon>Eukaryota</taxon>
        <taxon>Viridiplantae</taxon>
        <taxon>Streptophyta</taxon>
        <taxon>Embryophyta</taxon>
        <taxon>Tracheophyta</taxon>
        <taxon>Spermatophyta</taxon>
        <taxon>Magnoliopsida</taxon>
        <taxon>eudicotyledons</taxon>
        <taxon>Gunneridae</taxon>
        <taxon>Pentapetalae</taxon>
        <taxon>rosids</taxon>
        <taxon>malvids</taxon>
        <taxon>Malvales</taxon>
        <taxon>Malvaceae</taxon>
        <taxon>Malvoideae</taxon>
        <taxon>Hibiscus</taxon>
    </lineage>
</organism>
<feature type="domain" description="Inhibitor I9" evidence="5">
    <location>
        <begin position="4"/>
        <end position="81"/>
    </location>
</feature>
<keyword evidence="7" id="KW-1185">Reference proteome</keyword>
<dbReference type="Gene3D" id="3.40.50.200">
    <property type="entry name" value="Peptidase S8/S53 domain"/>
    <property type="match status" value="1"/>
</dbReference>
<evidence type="ECO:0000256" key="3">
    <source>
        <dbReference type="PROSITE-ProRule" id="PRU01240"/>
    </source>
</evidence>
<keyword evidence="2" id="KW-0732">Signal</keyword>